<dbReference type="NCBIfam" id="NF005851">
    <property type="entry name" value="PRK07772.1"/>
    <property type="match status" value="1"/>
</dbReference>
<name>A0AAW9HUQ6_9ACTO</name>
<dbReference type="HAMAP" id="MF_00984">
    <property type="entry name" value="SSB"/>
    <property type="match status" value="1"/>
</dbReference>
<sequence length="180" mass="19135">MANEPNITIVGNLTADPELRFTNSGIAVASFTVAQTPRKKNAQGAWEDGDAMFFRCSVWREYAENVAESLKKGARVVVMGRMSVSNYTTQNGEQRQSLEIQVDEIGPSLRYAKAEVTKVTGGANAGGNYNRGGGQGFVNQGGSGQAHNQPTYNAPQGGSAYDAWGQPPAGGSPYDDLPPF</sequence>
<comment type="caution">
    <text evidence="2">Lacks conserved residue(s) required for the propagation of feature annotation.</text>
</comment>
<evidence type="ECO:0000256" key="1">
    <source>
        <dbReference type="ARBA" id="ARBA00023125"/>
    </source>
</evidence>
<dbReference type="EMBL" id="JAWNGC010000009">
    <property type="protein sequence ID" value="MDY5155473.1"/>
    <property type="molecule type" value="Genomic_DNA"/>
</dbReference>
<dbReference type="InterPro" id="IPR000424">
    <property type="entry name" value="Primosome_PriB/ssb"/>
</dbReference>
<dbReference type="GO" id="GO:0009295">
    <property type="term" value="C:nucleoid"/>
    <property type="evidence" value="ECO:0007669"/>
    <property type="project" value="TreeGrafter"/>
</dbReference>
<keyword evidence="1 2" id="KW-0238">DNA-binding</keyword>
<comment type="subunit">
    <text evidence="2">Homotetramer.</text>
</comment>
<dbReference type="PROSITE" id="PS50935">
    <property type="entry name" value="SSB"/>
    <property type="match status" value="1"/>
</dbReference>
<evidence type="ECO:0000313" key="6">
    <source>
        <dbReference type="EMBL" id="MDY5155473.1"/>
    </source>
</evidence>
<organism evidence="6 8">
    <name type="scientific">Actinotignum urinale</name>
    <dbReference type="NCBI Taxonomy" id="190146"/>
    <lineage>
        <taxon>Bacteria</taxon>
        <taxon>Bacillati</taxon>
        <taxon>Actinomycetota</taxon>
        <taxon>Actinomycetes</taxon>
        <taxon>Actinomycetales</taxon>
        <taxon>Actinomycetaceae</taxon>
        <taxon>Actinotignum</taxon>
    </lineage>
</organism>
<evidence type="ECO:0000256" key="4">
    <source>
        <dbReference type="SAM" id="MobiDB-lite"/>
    </source>
</evidence>
<dbReference type="CDD" id="cd04496">
    <property type="entry name" value="SSB_OBF"/>
    <property type="match status" value="1"/>
</dbReference>
<comment type="caution">
    <text evidence="6">The sequence shown here is derived from an EMBL/GenBank/DDBJ whole genome shotgun (WGS) entry which is preliminary data.</text>
</comment>
<evidence type="ECO:0000313" key="7">
    <source>
        <dbReference type="Proteomes" id="UP001275049"/>
    </source>
</evidence>
<proteinExistence type="inferred from homology"/>
<dbReference type="InterPro" id="IPR012340">
    <property type="entry name" value="NA-bd_OB-fold"/>
</dbReference>
<evidence type="ECO:0000313" key="5">
    <source>
        <dbReference type="EMBL" id="MDY5133198.1"/>
    </source>
</evidence>
<dbReference type="EMBL" id="JAWNGA010000008">
    <property type="protein sequence ID" value="MDY5133198.1"/>
    <property type="molecule type" value="Genomic_DNA"/>
</dbReference>
<feature type="region of interest" description="Disordered" evidence="4">
    <location>
        <begin position="131"/>
        <end position="180"/>
    </location>
</feature>
<dbReference type="InterPro" id="IPR011344">
    <property type="entry name" value="ssDNA-bd"/>
</dbReference>
<dbReference type="PANTHER" id="PTHR10302">
    <property type="entry name" value="SINGLE-STRANDED DNA-BINDING PROTEIN"/>
    <property type="match status" value="1"/>
</dbReference>
<dbReference type="Proteomes" id="UP001275049">
    <property type="component" value="Unassembled WGS sequence"/>
</dbReference>
<evidence type="ECO:0000256" key="3">
    <source>
        <dbReference type="RuleBase" id="RU000524"/>
    </source>
</evidence>
<dbReference type="GO" id="GO:0003697">
    <property type="term" value="F:single-stranded DNA binding"/>
    <property type="evidence" value="ECO:0007669"/>
    <property type="project" value="UniProtKB-UniRule"/>
</dbReference>
<reference evidence="6 7" key="1">
    <citation type="submission" date="2023-10" db="EMBL/GenBank/DDBJ databases">
        <title>Whole Genome based description of the genera Actinobaculum and Actinotignum reveals a complex phylogenetic relationship within the species included in the genus Actinotignum.</title>
        <authorList>
            <person name="Jensen C.S."/>
            <person name="Dargis R."/>
            <person name="Kemp M."/>
            <person name="Christensen J.J."/>
        </authorList>
    </citation>
    <scope>NUCLEOTIDE SEQUENCE</scope>
    <source>
        <strain evidence="6">SLA_B511</strain>
        <strain evidence="5 7">SLA_B974</strain>
    </source>
</reference>
<feature type="compositionally biased region" description="Gly residues" evidence="4">
    <location>
        <begin position="131"/>
        <end position="144"/>
    </location>
</feature>
<evidence type="ECO:0000313" key="8">
    <source>
        <dbReference type="Proteomes" id="UP001281731"/>
    </source>
</evidence>
<feature type="compositionally biased region" description="Polar residues" evidence="4">
    <location>
        <begin position="146"/>
        <end position="156"/>
    </location>
</feature>
<keyword evidence="7" id="KW-1185">Reference proteome</keyword>
<dbReference type="SUPFAM" id="SSF50249">
    <property type="entry name" value="Nucleic acid-binding proteins"/>
    <property type="match status" value="1"/>
</dbReference>
<gene>
    <name evidence="6" type="ORF">R6G80_07045</name>
    <name evidence="5" type="ORF">R6G86_05525</name>
</gene>
<dbReference type="RefSeq" id="WP_022866896.1">
    <property type="nucleotide sequence ID" value="NZ_CAMYCL010000004.1"/>
</dbReference>
<dbReference type="NCBIfam" id="TIGR00621">
    <property type="entry name" value="ssb"/>
    <property type="match status" value="1"/>
</dbReference>
<protein>
    <recommendedName>
        <fullName evidence="2 3">Single-stranded DNA-binding protein</fullName>
        <shortName evidence="2">SSB</shortName>
    </recommendedName>
</protein>
<dbReference type="GO" id="GO:0006260">
    <property type="term" value="P:DNA replication"/>
    <property type="evidence" value="ECO:0007669"/>
    <property type="project" value="InterPro"/>
</dbReference>
<evidence type="ECO:0000256" key="2">
    <source>
        <dbReference type="HAMAP-Rule" id="MF_00984"/>
    </source>
</evidence>
<dbReference type="AlphaFoldDB" id="A0AAW9HUQ6"/>
<accession>A0AAW9HUQ6</accession>
<dbReference type="PANTHER" id="PTHR10302:SF27">
    <property type="entry name" value="SINGLE-STRANDED DNA-BINDING PROTEIN"/>
    <property type="match status" value="1"/>
</dbReference>
<dbReference type="Proteomes" id="UP001281731">
    <property type="component" value="Unassembled WGS sequence"/>
</dbReference>
<dbReference type="Pfam" id="PF00436">
    <property type="entry name" value="SSB"/>
    <property type="match status" value="1"/>
</dbReference>
<dbReference type="Gene3D" id="2.40.50.140">
    <property type="entry name" value="Nucleic acid-binding proteins"/>
    <property type="match status" value="1"/>
</dbReference>